<dbReference type="EMBL" id="AP026729">
    <property type="protein sequence ID" value="BDQ60991.1"/>
    <property type="molecule type" value="Genomic_DNA"/>
</dbReference>
<protein>
    <submittedName>
        <fullName evidence="1">Uncharacterized protein</fullName>
    </submittedName>
</protein>
<evidence type="ECO:0000313" key="2">
    <source>
        <dbReference type="Proteomes" id="UP001317613"/>
    </source>
</evidence>
<reference evidence="1" key="1">
    <citation type="submission" date="2022-08" db="EMBL/GenBank/DDBJ databases">
        <title>Molecular epidemiological analysis of five strains of VanD-type vancomycin-resistant Enterococcus faecalis.</title>
        <authorList>
            <person name="Mimura K."/>
            <person name="Hashimoto Y."/>
            <person name="Tomita H."/>
        </authorList>
    </citation>
    <scope>NUCLEOTIDE SEQUENCE</scope>
    <source>
        <strain evidence="1">SVR2332</strain>
    </source>
</reference>
<proteinExistence type="predicted"/>
<dbReference type="Proteomes" id="UP001317613">
    <property type="component" value="Chromosome"/>
</dbReference>
<evidence type="ECO:0000313" key="1">
    <source>
        <dbReference type="EMBL" id="BDQ60991.1"/>
    </source>
</evidence>
<gene>
    <name evidence="1" type="ORF">EfsSVR2332_10690</name>
</gene>
<accession>A0AC59HMR9</accession>
<sequence length="98" mass="11668">MLFFVPKDLPLLLSWVHQYDLSQTPERLQERPMLFWHGTEDEKIPYEDMDDFEQLVSGKTYARNTQFITEIGERHLVKGETMDLVVDFFKEASKTLEK</sequence>
<organism evidence="1 2">
    <name type="scientific">Enterococcus faecalis</name>
    <name type="common">Streptococcus faecalis</name>
    <dbReference type="NCBI Taxonomy" id="1351"/>
    <lineage>
        <taxon>Bacteria</taxon>
        <taxon>Bacillati</taxon>
        <taxon>Bacillota</taxon>
        <taxon>Bacilli</taxon>
        <taxon>Lactobacillales</taxon>
        <taxon>Enterococcaceae</taxon>
        <taxon>Enterococcus</taxon>
    </lineage>
</organism>
<name>A0AC59HMR9_ENTFL</name>